<reference evidence="2" key="1">
    <citation type="submission" date="2012-04" db="EMBL/GenBank/DDBJ databases">
        <title>Complete genome sequence of Helicobacter cetorum strain MIT 00-7128.</title>
        <authorList>
            <person name="Kersulyte D."/>
            <person name="Berg D.E."/>
        </authorList>
    </citation>
    <scope>NUCLEOTIDE SEQUENCE [LARGE SCALE GENOMIC DNA]</scope>
    <source>
        <strain evidence="2">MIT 00-7128</strain>
    </source>
</reference>
<organism evidence="1 2">
    <name type="scientific">Helicobacter cetorum (strain ATCC BAA-429 / MIT 00-7128)</name>
    <dbReference type="NCBI Taxonomy" id="182217"/>
    <lineage>
        <taxon>Bacteria</taxon>
        <taxon>Pseudomonadati</taxon>
        <taxon>Campylobacterota</taxon>
        <taxon>Epsilonproteobacteria</taxon>
        <taxon>Campylobacterales</taxon>
        <taxon>Helicobacteraceae</taxon>
        <taxon>Helicobacter</taxon>
    </lineage>
</organism>
<dbReference type="HOGENOM" id="CLU_2180196_0_0_7"/>
<dbReference type="STRING" id="182217.HCW_03535"/>
<proteinExistence type="predicted"/>
<name>I0EM17_HELC0</name>
<protein>
    <submittedName>
        <fullName evidence="1">Uncharacterized protein</fullName>
    </submittedName>
</protein>
<dbReference type="RefSeq" id="WP_014660856.1">
    <property type="nucleotide sequence ID" value="NC_017737.1"/>
</dbReference>
<accession>I0EM17</accession>
<gene>
    <name evidence="1" type="ordered locus">HCW_03535</name>
</gene>
<evidence type="ECO:0000313" key="1">
    <source>
        <dbReference type="EMBL" id="AFI03986.1"/>
    </source>
</evidence>
<dbReference type="Proteomes" id="UP000005010">
    <property type="component" value="Chromosome"/>
</dbReference>
<keyword evidence="2" id="KW-1185">Reference proteome</keyword>
<sequence>MRKDKLIFQYEIIDNDTTILHIVNRDNNPIAIKEFTINNGNGTCPMEFGEEMAEQAWGINTSGNFVRLEVGQETKRKVECGKRNIIIIKIVTYGRGTLTYRADELKPIN</sequence>
<dbReference type="PATRIC" id="fig|182217.3.peg.754"/>
<dbReference type="AlphaFoldDB" id="I0EM17"/>
<dbReference type="KEGG" id="hce:HCW_03535"/>
<dbReference type="EMBL" id="CP003479">
    <property type="protein sequence ID" value="AFI03986.1"/>
    <property type="molecule type" value="Genomic_DNA"/>
</dbReference>
<evidence type="ECO:0000313" key="2">
    <source>
        <dbReference type="Proteomes" id="UP000005010"/>
    </source>
</evidence>